<keyword evidence="1" id="KW-0560">Oxidoreductase</keyword>
<dbReference type="GO" id="GO:0033717">
    <property type="term" value="F:gluconate 2-dehydrogenase (acceptor) activity"/>
    <property type="evidence" value="ECO:0007669"/>
    <property type="project" value="UniProtKB-EC"/>
</dbReference>
<dbReference type="EC" id="1.1.99.3" evidence="1"/>
<proteinExistence type="predicted"/>
<evidence type="ECO:0000313" key="1">
    <source>
        <dbReference type="EMBL" id="VTR41921.1"/>
    </source>
</evidence>
<sequence length="125" mass="13567">MSDVVEHSLQYLSDEDLSAIARYLKTLPPKDGKQQAAPVEDSVAKDLWRGNDSKPGAALYVDNCAALPSYRWSWLQACLPGAEGQPGGADRRRDLADPHCAGRQYYASGERGGFQTSPCRRLAGA</sequence>
<accession>A0A4U9VFS3</accession>
<dbReference type="GO" id="GO:0020037">
    <property type="term" value="F:heme binding"/>
    <property type="evidence" value="ECO:0007669"/>
    <property type="project" value="InterPro"/>
</dbReference>
<reference evidence="1" key="1">
    <citation type="submission" date="2019-05" db="EMBL/GenBank/DDBJ databases">
        <authorList>
            <consortium name="Pathogen Informatics"/>
        </authorList>
    </citation>
    <scope>NUCLEOTIDE SEQUENCE [LARGE SCALE GENOMIC DNA]</scope>
    <source>
        <strain evidence="1">NCTC12965</strain>
    </source>
</reference>
<organism evidence="1">
    <name type="scientific">Serratia fonticola</name>
    <dbReference type="NCBI Taxonomy" id="47917"/>
    <lineage>
        <taxon>Bacteria</taxon>
        <taxon>Pseudomonadati</taxon>
        <taxon>Pseudomonadota</taxon>
        <taxon>Gammaproteobacteria</taxon>
        <taxon>Enterobacterales</taxon>
        <taxon>Yersiniaceae</taxon>
        <taxon>Serratia</taxon>
    </lineage>
</organism>
<name>A0A4U9VFS3_SERFO</name>
<dbReference type="InterPro" id="IPR036909">
    <property type="entry name" value="Cyt_c-like_dom_sf"/>
</dbReference>
<dbReference type="EMBL" id="CABEEZ010000102">
    <property type="protein sequence ID" value="VTR41921.1"/>
    <property type="molecule type" value="Genomic_DNA"/>
</dbReference>
<gene>
    <name evidence="1" type="ORF">NCTC12965_04749</name>
</gene>
<dbReference type="GO" id="GO:0009055">
    <property type="term" value="F:electron transfer activity"/>
    <property type="evidence" value="ECO:0007669"/>
    <property type="project" value="InterPro"/>
</dbReference>
<dbReference type="SUPFAM" id="SSF46626">
    <property type="entry name" value="Cytochrome c"/>
    <property type="match status" value="1"/>
</dbReference>
<protein>
    <submittedName>
        <fullName evidence="1">Gluconate 2-dehydrogenase cytochrome c subunit</fullName>
        <ecNumber evidence="1">1.1.99.3</ecNumber>
    </submittedName>
</protein>
<dbReference type="AlphaFoldDB" id="A0A4U9VFS3"/>